<dbReference type="SMART" id="SM00862">
    <property type="entry name" value="Trans_reg_C"/>
    <property type="match status" value="1"/>
</dbReference>
<dbReference type="GO" id="GO:0000976">
    <property type="term" value="F:transcription cis-regulatory region binding"/>
    <property type="evidence" value="ECO:0007669"/>
    <property type="project" value="TreeGrafter"/>
</dbReference>
<dbReference type="InterPro" id="IPR039420">
    <property type="entry name" value="WalR-like"/>
</dbReference>
<evidence type="ECO:0000256" key="3">
    <source>
        <dbReference type="ARBA" id="ARBA00023015"/>
    </source>
</evidence>
<dbReference type="InterPro" id="IPR001867">
    <property type="entry name" value="OmpR/PhoB-type_DNA-bd"/>
</dbReference>
<dbReference type="Proteomes" id="UP000537260">
    <property type="component" value="Unassembled WGS sequence"/>
</dbReference>
<dbReference type="Pfam" id="PF00072">
    <property type="entry name" value="Response_reg"/>
    <property type="match status" value="1"/>
</dbReference>
<dbReference type="AlphaFoldDB" id="A0A7Z0EDN6"/>
<evidence type="ECO:0000256" key="1">
    <source>
        <dbReference type="ARBA" id="ARBA00022553"/>
    </source>
</evidence>
<keyword evidence="5" id="KW-0804">Transcription</keyword>
<keyword evidence="4 7" id="KW-0238">DNA-binding</keyword>
<comment type="caution">
    <text evidence="10">The sequence shown here is derived from an EMBL/GenBank/DDBJ whole genome shotgun (WGS) entry which is preliminary data.</text>
</comment>
<organism evidence="10 11">
    <name type="scientific">Glaciibacter psychrotolerans</name>
    <dbReference type="NCBI Taxonomy" id="670054"/>
    <lineage>
        <taxon>Bacteria</taxon>
        <taxon>Bacillati</taxon>
        <taxon>Actinomycetota</taxon>
        <taxon>Actinomycetes</taxon>
        <taxon>Micrococcales</taxon>
        <taxon>Microbacteriaceae</taxon>
        <taxon>Glaciibacter</taxon>
    </lineage>
</organism>
<evidence type="ECO:0000259" key="8">
    <source>
        <dbReference type="PROSITE" id="PS50110"/>
    </source>
</evidence>
<dbReference type="GO" id="GO:0005829">
    <property type="term" value="C:cytosol"/>
    <property type="evidence" value="ECO:0007669"/>
    <property type="project" value="TreeGrafter"/>
</dbReference>
<accession>A0A7Z0EDN6</accession>
<evidence type="ECO:0000256" key="6">
    <source>
        <dbReference type="PROSITE-ProRule" id="PRU00169"/>
    </source>
</evidence>
<proteinExistence type="predicted"/>
<dbReference type="PROSITE" id="PS51755">
    <property type="entry name" value="OMPR_PHOB"/>
    <property type="match status" value="1"/>
</dbReference>
<dbReference type="InterPro" id="IPR011006">
    <property type="entry name" value="CheY-like_superfamily"/>
</dbReference>
<dbReference type="FunFam" id="1.10.10.10:FF:000018">
    <property type="entry name" value="DNA-binding response regulator ResD"/>
    <property type="match status" value="1"/>
</dbReference>
<protein>
    <submittedName>
        <fullName evidence="10">DNA-binding response OmpR family regulator</fullName>
    </submittedName>
</protein>
<keyword evidence="2" id="KW-0902">Two-component regulatory system</keyword>
<evidence type="ECO:0000256" key="4">
    <source>
        <dbReference type="ARBA" id="ARBA00023125"/>
    </source>
</evidence>
<sequence>MLIPVTAPIENDDLVDRRVLVVDDDPTVSEVSTAYLQAAGFIVDRASDGFDALSSVERTPPDLIVLDRMLPGIDGIEVCRRIRKLGRTPIIMVTALGAEDERILGLEAGADDYLAKPFSPRELVLRVQSVLRRSVSEFMPESPFERGPFRLDPNARIVTREGEPLTLTVREFDLLAFLLKRPNQTFGREELLRAVWGWTYGDLSTVTVHIRRLREKIESDPTHPLILATVWGIGYRLDL</sequence>
<keyword evidence="11" id="KW-1185">Reference proteome</keyword>
<dbReference type="GO" id="GO:0006355">
    <property type="term" value="P:regulation of DNA-templated transcription"/>
    <property type="evidence" value="ECO:0007669"/>
    <property type="project" value="InterPro"/>
</dbReference>
<dbReference type="Gene3D" id="1.10.10.10">
    <property type="entry name" value="Winged helix-like DNA-binding domain superfamily/Winged helix DNA-binding domain"/>
    <property type="match status" value="1"/>
</dbReference>
<feature type="DNA-binding region" description="OmpR/PhoB-type" evidence="7">
    <location>
        <begin position="141"/>
        <end position="239"/>
    </location>
</feature>
<dbReference type="PROSITE" id="PS50110">
    <property type="entry name" value="RESPONSE_REGULATORY"/>
    <property type="match status" value="1"/>
</dbReference>
<dbReference type="CDD" id="cd00383">
    <property type="entry name" value="trans_reg_C"/>
    <property type="match status" value="1"/>
</dbReference>
<dbReference type="PANTHER" id="PTHR48111">
    <property type="entry name" value="REGULATOR OF RPOS"/>
    <property type="match status" value="1"/>
</dbReference>
<dbReference type="EMBL" id="JACCFM010000001">
    <property type="protein sequence ID" value="NYJ19094.1"/>
    <property type="molecule type" value="Genomic_DNA"/>
</dbReference>
<dbReference type="SUPFAM" id="SSF52172">
    <property type="entry name" value="CheY-like"/>
    <property type="match status" value="1"/>
</dbReference>
<evidence type="ECO:0000256" key="2">
    <source>
        <dbReference type="ARBA" id="ARBA00023012"/>
    </source>
</evidence>
<feature type="domain" description="OmpR/PhoB-type" evidence="9">
    <location>
        <begin position="141"/>
        <end position="239"/>
    </location>
</feature>
<dbReference type="FunFam" id="3.40.50.2300:FF:000001">
    <property type="entry name" value="DNA-binding response regulator PhoB"/>
    <property type="match status" value="1"/>
</dbReference>
<evidence type="ECO:0000313" key="10">
    <source>
        <dbReference type="EMBL" id="NYJ19094.1"/>
    </source>
</evidence>
<evidence type="ECO:0000256" key="7">
    <source>
        <dbReference type="PROSITE-ProRule" id="PRU01091"/>
    </source>
</evidence>
<dbReference type="SMART" id="SM00448">
    <property type="entry name" value="REC"/>
    <property type="match status" value="1"/>
</dbReference>
<feature type="modified residue" description="4-aspartylphosphate" evidence="6">
    <location>
        <position position="67"/>
    </location>
</feature>
<dbReference type="InterPro" id="IPR036388">
    <property type="entry name" value="WH-like_DNA-bd_sf"/>
</dbReference>
<dbReference type="GO" id="GO:0000156">
    <property type="term" value="F:phosphorelay response regulator activity"/>
    <property type="evidence" value="ECO:0007669"/>
    <property type="project" value="TreeGrafter"/>
</dbReference>
<evidence type="ECO:0000313" key="11">
    <source>
        <dbReference type="Proteomes" id="UP000537260"/>
    </source>
</evidence>
<keyword evidence="1 6" id="KW-0597">Phosphoprotein</keyword>
<keyword evidence="3" id="KW-0805">Transcription regulation</keyword>
<dbReference type="Gene3D" id="3.40.50.2300">
    <property type="match status" value="1"/>
</dbReference>
<gene>
    <name evidence="10" type="ORF">HNR05_000885</name>
</gene>
<dbReference type="Gene3D" id="6.10.250.690">
    <property type="match status" value="1"/>
</dbReference>
<dbReference type="PANTHER" id="PTHR48111:SF4">
    <property type="entry name" value="DNA-BINDING DUAL TRANSCRIPTIONAL REGULATOR OMPR"/>
    <property type="match status" value="1"/>
</dbReference>
<feature type="domain" description="Response regulatory" evidence="8">
    <location>
        <begin position="18"/>
        <end position="131"/>
    </location>
</feature>
<dbReference type="InterPro" id="IPR001789">
    <property type="entry name" value="Sig_transdc_resp-reg_receiver"/>
</dbReference>
<evidence type="ECO:0000256" key="5">
    <source>
        <dbReference type="ARBA" id="ARBA00023163"/>
    </source>
</evidence>
<reference evidence="10 11" key="1">
    <citation type="submission" date="2020-07" db="EMBL/GenBank/DDBJ databases">
        <title>Sequencing the genomes of 1000 actinobacteria strains.</title>
        <authorList>
            <person name="Klenk H.-P."/>
        </authorList>
    </citation>
    <scope>NUCLEOTIDE SEQUENCE [LARGE SCALE GENOMIC DNA]</scope>
    <source>
        <strain evidence="10 11">LI1</strain>
    </source>
</reference>
<evidence type="ECO:0000259" key="9">
    <source>
        <dbReference type="PROSITE" id="PS51755"/>
    </source>
</evidence>
<name>A0A7Z0EDN6_9MICO</name>
<dbReference type="Pfam" id="PF00486">
    <property type="entry name" value="Trans_reg_C"/>
    <property type="match status" value="1"/>
</dbReference>
<dbReference type="GO" id="GO:0032993">
    <property type="term" value="C:protein-DNA complex"/>
    <property type="evidence" value="ECO:0007669"/>
    <property type="project" value="TreeGrafter"/>
</dbReference>
<dbReference type="RefSeq" id="WP_343062458.1">
    <property type="nucleotide sequence ID" value="NZ_JACCFM010000001.1"/>
</dbReference>